<evidence type="ECO:0000313" key="4">
    <source>
        <dbReference type="Proteomes" id="UP000505377"/>
    </source>
</evidence>
<proteinExistence type="predicted"/>
<dbReference type="KEGG" id="pbro:HOP40_20990"/>
<dbReference type="AlphaFoldDB" id="A0A6M6JUR6"/>
<evidence type="ECO:0000256" key="1">
    <source>
        <dbReference type="SAM" id="Phobius"/>
    </source>
</evidence>
<organism evidence="3 4">
    <name type="scientific">Pseudonocardia broussonetiae</name>
    <dbReference type="NCBI Taxonomy" id="2736640"/>
    <lineage>
        <taxon>Bacteria</taxon>
        <taxon>Bacillati</taxon>
        <taxon>Actinomycetota</taxon>
        <taxon>Actinomycetes</taxon>
        <taxon>Pseudonocardiales</taxon>
        <taxon>Pseudonocardiaceae</taxon>
        <taxon>Pseudonocardia</taxon>
    </lineage>
</organism>
<feature type="transmembrane region" description="Helical" evidence="1">
    <location>
        <begin position="72"/>
        <end position="89"/>
    </location>
</feature>
<name>A0A6M6JUR6_9PSEU</name>
<protein>
    <recommendedName>
        <fullName evidence="2">DUF7144 domain-containing protein</fullName>
    </recommendedName>
</protein>
<evidence type="ECO:0000313" key="3">
    <source>
        <dbReference type="EMBL" id="QJY50787.1"/>
    </source>
</evidence>
<keyword evidence="1" id="KW-0812">Transmembrane</keyword>
<reference evidence="3 4" key="1">
    <citation type="submission" date="2020-05" db="EMBL/GenBank/DDBJ databases">
        <authorList>
            <person name="Mo P."/>
        </authorList>
    </citation>
    <scope>NUCLEOTIDE SEQUENCE [LARGE SCALE GENOMIC DNA]</scope>
    <source>
        <strain evidence="3 4">Gen01</strain>
    </source>
</reference>
<dbReference type="EMBL" id="CP053564">
    <property type="protein sequence ID" value="QJY50787.1"/>
    <property type="molecule type" value="Genomic_DNA"/>
</dbReference>
<gene>
    <name evidence="3" type="ORF">HOP40_20990</name>
</gene>
<feature type="transmembrane region" description="Helical" evidence="1">
    <location>
        <begin position="95"/>
        <end position="113"/>
    </location>
</feature>
<keyword evidence="1" id="KW-0472">Membrane</keyword>
<dbReference type="InterPro" id="IPR055568">
    <property type="entry name" value="DUF7144"/>
</dbReference>
<feature type="transmembrane region" description="Helical" evidence="1">
    <location>
        <begin position="44"/>
        <end position="65"/>
    </location>
</feature>
<feature type="domain" description="DUF7144" evidence="2">
    <location>
        <begin position="2"/>
        <end position="114"/>
    </location>
</feature>
<keyword evidence="1" id="KW-1133">Transmembrane helix</keyword>
<keyword evidence="4" id="KW-1185">Reference proteome</keyword>
<accession>A0A6M6JUR6</accession>
<dbReference type="Proteomes" id="UP000505377">
    <property type="component" value="Chromosome"/>
</dbReference>
<dbReference type="Pfam" id="PF23636">
    <property type="entry name" value="DUF7144"/>
    <property type="match status" value="1"/>
</dbReference>
<evidence type="ECO:0000259" key="2">
    <source>
        <dbReference type="Pfam" id="PF23636"/>
    </source>
</evidence>
<sequence length="121" mass="12667">MSLFAGVLMILAGILNAVQGVVALFGNEIYLSTPRYAVAVDLTAWGWTHLALGVLVAAAGVAVLSGRAWGRVVGIVVAALTMVSNFLWIPYYPVWGVVVIVLDVIVIAALCSWSRAAAQAV</sequence>